<accession>A0A0F9TPR1</accession>
<dbReference type="EMBL" id="LAZR01001079">
    <property type="protein sequence ID" value="KKN51091.1"/>
    <property type="molecule type" value="Genomic_DNA"/>
</dbReference>
<evidence type="ECO:0000313" key="1">
    <source>
        <dbReference type="EMBL" id="KKN51091.1"/>
    </source>
</evidence>
<comment type="caution">
    <text evidence="1">The sequence shown here is derived from an EMBL/GenBank/DDBJ whole genome shotgun (WGS) entry which is preliminary data.</text>
</comment>
<organism evidence="1">
    <name type="scientific">marine sediment metagenome</name>
    <dbReference type="NCBI Taxonomy" id="412755"/>
    <lineage>
        <taxon>unclassified sequences</taxon>
        <taxon>metagenomes</taxon>
        <taxon>ecological metagenomes</taxon>
    </lineage>
</organism>
<reference evidence="1" key="1">
    <citation type="journal article" date="2015" name="Nature">
        <title>Complex archaea that bridge the gap between prokaryotes and eukaryotes.</title>
        <authorList>
            <person name="Spang A."/>
            <person name="Saw J.H."/>
            <person name="Jorgensen S.L."/>
            <person name="Zaremba-Niedzwiedzka K."/>
            <person name="Martijn J."/>
            <person name="Lind A.E."/>
            <person name="van Eijk R."/>
            <person name="Schleper C."/>
            <person name="Guy L."/>
            <person name="Ettema T.J."/>
        </authorList>
    </citation>
    <scope>NUCLEOTIDE SEQUENCE</scope>
</reference>
<proteinExistence type="predicted"/>
<name>A0A0F9TPR1_9ZZZZ</name>
<gene>
    <name evidence="1" type="ORF">LCGC14_0626010</name>
</gene>
<dbReference type="AlphaFoldDB" id="A0A0F9TPR1"/>
<protein>
    <submittedName>
        <fullName evidence="1">Uncharacterized protein</fullName>
    </submittedName>
</protein>
<sequence length="190" mass="20067">MTITIPASPIHTRIRLTPQTAAAILESPYSFAQDAEQHDGERWSLEVEYPMMEQKDGAPIVRAFTQAGRHDTFTFACGVPARGTATTFVPNGGSGTNTLPLTGTISGTLKDGDMVSMSDGTNLRLYVVAADVADGAASIPVWPKLRGTPGAAVAVGASARGTFRLVEDGFPYDIITPILYDVLVKAVEAL</sequence>